<name>A0A517ZDE9_9PLAN</name>
<dbReference type="Pfam" id="PF25973">
    <property type="entry name" value="BSH_CzcB"/>
    <property type="match status" value="1"/>
</dbReference>
<reference evidence="4 5" key="1">
    <citation type="submission" date="2019-02" db="EMBL/GenBank/DDBJ databases">
        <title>Deep-cultivation of Planctomycetes and their phenomic and genomic characterization uncovers novel biology.</title>
        <authorList>
            <person name="Wiegand S."/>
            <person name="Jogler M."/>
            <person name="Boedeker C."/>
            <person name="Pinto D."/>
            <person name="Vollmers J."/>
            <person name="Rivas-Marin E."/>
            <person name="Kohn T."/>
            <person name="Peeters S.H."/>
            <person name="Heuer A."/>
            <person name="Rast P."/>
            <person name="Oberbeckmann S."/>
            <person name="Bunk B."/>
            <person name="Jeske O."/>
            <person name="Meyerdierks A."/>
            <person name="Storesund J.E."/>
            <person name="Kallscheuer N."/>
            <person name="Luecker S."/>
            <person name="Lage O.M."/>
            <person name="Pohl T."/>
            <person name="Merkel B.J."/>
            <person name="Hornburger P."/>
            <person name="Mueller R.-W."/>
            <person name="Bruemmer F."/>
            <person name="Labrenz M."/>
            <person name="Spormann A.M."/>
            <person name="Op den Camp H."/>
            <person name="Overmann J."/>
            <person name="Amann R."/>
            <person name="Jetten M.S.M."/>
            <person name="Mascher T."/>
            <person name="Medema M.H."/>
            <person name="Devos D.P."/>
            <person name="Kaster A.-K."/>
            <person name="Ovreas L."/>
            <person name="Rohde M."/>
            <person name="Galperin M.Y."/>
            <person name="Jogler C."/>
        </authorList>
    </citation>
    <scope>NUCLEOTIDE SEQUENCE [LARGE SCALE GENOMIC DNA]</scope>
    <source>
        <strain evidence="4 5">Mal4</strain>
    </source>
</reference>
<dbReference type="Proteomes" id="UP000320496">
    <property type="component" value="Chromosome"/>
</dbReference>
<dbReference type="SUPFAM" id="SSF111369">
    <property type="entry name" value="HlyD-like secretion proteins"/>
    <property type="match status" value="1"/>
</dbReference>
<feature type="coiled-coil region" evidence="1">
    <location>
        <begin position="464"/>
        <end position="536"/>
    </location>
</feature>
<keyword evidence="5" id="KW-1185">Reference proteome</keyword>
<gene>
    <name evidence="4" type="ORF">Mal4_48620</name>
</gene>
<evidence type="ECO:0000313" key="5">
    <source>
        <dbReference type="Proteomes" id="UP000320496"/>
    </source>
</evidence>
<evidence type="ECO:0000259" key="3">
    <source>
        <dbReference type="Pfam" id="PF25973"/>
    </source>
</evidence>
<keyword evidence="1" id="KW-0175">Coiled coil</keyword>
<dbReference type="PANTHER" id="PTHR30367">
    <property type="entry name" value="P-HYDROXYBENZOIC ACID EFFLUX PUMP SUBUNIT AAEA-RELATED"/>
    <property type="match status" value="1"/>
</dbReference>
<keyword evidence="2" id="KW-0812">Transmembrane</keyword>
<protein>
    <submittedName>
        <fullName evidence="4">HlyD family secretion protein</fullName>
    </submittedName>
</protein>
<evidence type="ECO:0000256" key="2">
    <source>
        <dbReference type="SAM" id="Phobius"/>
    </source>
</evidence>
<organism evidence="4 5">
    <name type="scientific">Maioricimonas rarisocia</name>
    <dbReference type="NCBI Taxonomy" id="2528026"/>
    <lineage>
        <taxon>Bacteria</taxon>
        <taxon>Pseudomonadati</taxon>
        <taxon>Planctomycetota</taxon>
        <taxon>Planctomycetia</taxon>
        <taxon>Planctomycetales</taxon>
        <taxon>Planctomycetaceae</taxon>
        <taxon>Maioricimonas</taxon>
    </lineage>
</organism>
<evidence type="ECO:0000256" key="1">
    <source>
        <dbReference type="SAM" id="Coils"/>
    </source>
</evidence>
<dbReference type="AlphaFoldDB" id="A0A517ZDE9"/>
<feature type="domain" description="CzcB-like barrel-sandwich hybrid" evidence="3">
    <location>
        <begin position="434"/>
        <end position="544"/>
    </location>
</feature>
<accession>A0A517ZDE9</accession>
<sequence length="683" mass="76449">MVDSMTQGVSEGIAAPPSRPAQPNLWALFRGTRSDVPPDRFKQTLTEALGGWCRAQAVAIWSAENGATPQLVMDSQVRDGALKGGADEWKAHLELIQRVVTHQKPALVAPHANHFEVTEGVFVNTTDYELMLVPMRLDARRWLIFEVFRSQGSDPQAGQTELGRMAHLCEFPLDYFRGMELRKLAAQSQNSLAREQVLPLLHRGLNVSRTAYRIANEGRQLVGCDRISVLVPRSGRLRMEAISDQDTINYRSNLVQALTRAARQSADDRDGLVYIKSNEARPEWVEELLGHYGADAQPVGLCIAPLQTIARSDAASAQDAQDNAADPPTRMVGVIVLEQFDNPETFPPMLQRLQQVAPHFAAGLENSLEHERVFLLPLWKSLGRVRESMTAARITKSTLLLALLIAAVVALVVVPLELRLKAPGQLRAAERRGVFATEAGVVREVKVQHGDVVDQGEPVLVLENTDLEMSLEHAVALLAEAQEQLKRLQAERETTGLPRDRRIQVSGQIAEVNERIHRLEQQAEKTRRRLEQLTVKAPIDGMITSWYPERGLLNRPVDIGTELLYQIDEDGKWVLELDVPEENAGYLLRRMNELGEDGRIDVTYVLSTHPRRRFRGWIVDVASRTDVEAEEHVVSALVELDPDDLPPLREGAEVTARLHCGEHAAGFVWFREVIEFIHTRVLF</sequence>
<feature type="transmembrane region" description="Helical" evidence="2">
    <location>
        <begin position="399"/>
        <end position="418"/>
    </location>
</feature>
<keyword evidence="2" id="KW-0472">Membrane</keyword>
<dbReference type="Gene3D" id="2.40.50.100">
    <property type="match status" value="1"/>
</dbReference>
<proteinExistence type="predicted"/>
<dbReference type="EMBL" id="CP036275">
    <property type="protein sequence ID" value="QDU40504.1"/>
    <property type="molecule type" value="Genomic_DNA"/>
</dbReference>
<dbReference type="InterPro" id="IPR050393">
    <property type="entry name" value="MFP_Efflux_Pump"/>
</dbReference>
<dbReference type="InterPro" id="IPR058647">
    <property type="entry name" value="BSH_CzcB-like"/>
</dbReference>
<dbReference type="KEGG" id="mri:Mal4_48620"/>
<keyword evidence="2" id="KW-1133">Transmembrane helix</keyword>
<dbReference type="PANTHER" id="PTHR30367:SF1">
    <property type="entry name" value="MULTIDRUG RESISTANCE PROTEIN MDTN"/>
    <property type="match status" value="1"/>
</dbReference>
<dbReference type="RefSeq" id="WP_197443762.1">
    <property type="nucleotide sequence ID" value="NZ_CP036275.1"/>
</dbReference>
<dbReference type="Gene3D" id="1.10.287.470">
    <property type="entry name" value="Helix hairpin bin"/>
    <property type="match status" value="1"/>
</dbReference>
<evidence type="ECO:0000313" key="4">
    <source>
        <dbReference type="EMBL" id="QDU40504.1"/>
    </source>
</evidence>